<dbReference type="Pfam" id="PF00877">
    <property type="entry name" value="NLPC_P60"/>
    <property type="match status" value="1"/>
</dbReference>
<sequence length="177" mass="20201">MRKIIILTFVILLCFISFSSSEDDERLQTILNELKSVSNEYIKIGEEDENLLRNQIANFAKENLDKPYSWGSIGPDKFDCSGFMTYLFNEKSKIKLPRISKDMAEMNSEKKDISQIKVGDLLFFITSGGDTINHVGIYVGNNEFIHASSAKNKVVVSKLDSDFYTKAFKWGLSPYNR</sequence>
<dbReference type="SUPFAM" id="SSF54001">
    <property type="entry name" value="Cysteine proteinases"/>
    <property type="match status" value="1"/>
</dbReference>
<evidence type="ECO:0000256" key="2">
    <source>
        <dbReference type="ARBA" id="ARBA00022670"/>
    </source>
</evidence>
<organism evidence="6">
    <name type="scientific">Phage sp. ctWVj20</name>
    <dbReference type="NCBI Taxonomy" id="2826748"/>
    <lineage>
        <taxon>Viruses</taxon>
    </lineage>
</organism>
<dbReference type="InterPro" id="IPR000064">
    <property type="entry name" value="NLP_P60_dom"/>
</dbReference>
<dbReference type="PANTHER" id="PTHR47053:SF1">
    <property type="entry name" value="MUREIN DD-ENDOPEPTIDASE MEPH-RELATED"/>
    <property type="match status" value="1"/>
</dbReference>
<dbReference type="EMBL" id="BK015235">
    <property type="protein sequence ID" value="DAD97278.1"/>
    <property type="molecule type" value="Genomic_DNA"/>
</dbReference>
<dbReference type="PANTHER" id="PTHR47053">
    <property type="entry name" value="MUREIN DD-ENDOPEPTIDASE MEPH-RELATED"/>
    <property type="match status" value="1"/>
</dbReference>
<evidence type="ECO:0000256" key="1">
    <source>
        <dbReference type="ARBA" id="ARBA00007074"/>
    </source>
</evidence>
<evidence type="ECO:0000256" key="3">
    <source>
        <dbReference type="ARBA" id="ARBA00022801"/>
    </source>
</evidence>
<evidence type="ECO:0000313" key="6">
    <source>
        <dbReference type="EMBL" id="DAD97278.1"/>
    </source>
</evidence>
<evidence type="ECO:0000256" key="4">
    <source>
        <dbReference type="ARBA" id="ARBA00022807"/>
    </source>
</evidence>
<keyword evidence="2" id="KW-0645">Protease</keyword>
<keyword evidence="3" id="KW-0378">Hydrolase</keyword>
<dbReference type="PROSITE" id="PS51935">
    <property type="entry name" value="NLPC_P60"/>
    <property type="match status" value="1"/>
</dbReference>
<evidence type="ECO:0000259" key="5">
    <source>
        <dbReference type="PROSITE" id="PS51935"/>
    </source>
</evidence>
<dbReference type="GO" id="GO:0006508">
    <property type="term" value="P:proteolysis"/>
    <property type="evidence" value="ECO:0007669"/>
    <property type="project" value="UniProtKB-KW"/>
</dbReference>
<accession>A0A8S5NRB6</accession>
<proteinExistence type="inferred from homology"/>
<dbReference type="InterPro" id="IPR038765">
    <property type="entry name" value="Papain-like_cys_pep_sf"/>
</dbReference>
<comment type="similarity">
    <text evidence="1">Belongs to the peptidase C40 family.</text>
</comment>
<dbReference type="GO" id="GO:0008234">
    <property type="term" value="F:cysteine-type peptidase activity"/>
    <property type="evidence" value="ECO:0007669"/>
    <property type="project" value="UniProtKB-KW"/>
</dbReference>
<name>A0A8S5NRB6_9VIRU</name>
<reference evidence="6" key="1">
    <citation type="journal article" date="2021" name="Proc. Natl. Acad. Sci. U.S.A.">
        <title>A Catalog of Tens of Thousands of Viruses from Human Metagenomes Reveals Hidden Associations with Chronic Diseases.</title>
        <authorList>
            <person name="Tisza M.J."/>
            <person name="Buck C.B."/>
        </authorList>
    </citation>
    <scope>NUCLEOTIDE SEQUENCE</scope>
    <source>
        <strain evidence="6">CtWVj20</strain>
    </source>
</reference>
<feature type="domain" description="NlpC/P60" evidence="5">
    <location>
        <begin position="50"/>
        <end position="176"/>
    </location>
</feature>
<dbReference type="Gene3D" id="3.90.1720.10">
    <property type="entry name" value="endopeptidase domain like (from Nostoc punctiforme)"/>
    <property type="match status" value="1"/>
</dbReference>
<protein>
    <submittedName>
        <fullName evidence="6">NlpC/P60 family</fullName>
    </submittedName>
</protein>
<keyword evidence="4" id="KW-0788">Thiol protease</keyword>
<dbReference type="InterPro" id="IPR051202">
    <property type="entry name" value="Peptidase_C40"/>
</dbReference>